<evidence type="ECO:0008006" key="5">
    <source>
        <dbReference type="Google" id="ProtNLM"/>
    </source>
</evidence>
<evidence type="ECO:0000313" key="4">
    <source>
        <dbReference type="EMBL" id="JAS26792.1"/>
    </source>
</evidence>
<dbReference type="AlphaFoldDB" id="A0A1B6DMC0"/>
<name>A0A1B6DMC0_9HEMI</name>
<accession>A0A1B6DMC0</accession>
<dbReference type="PROSITE" id="PS51155">
    <property type="entry name" value="CHIT_BIND_RR_2"/>
    <property type="match status" value="1"/>
</dbReference>
<feature type="compositionally biased region" description="Polar residues" evidence="3">
    <location>
        <begin position="1"/>
        <end position="16"/>
    </location>
</feature>
<dbReference type="PANTHER" id="PTHR12236">
    <property type="entry name" value="STRUCTURAL CONTITUENT OF CUTICLE"/>
    <property type="match status" value="1"/>
</dbReference>
<dbReference type="GO" id="GO:0042302">
    <property type="term" value="F:structural constituent of cuticle"/>
    <property type="evidence" value="ECO:0007669"/>
    <property type="project" value="UniProtKB-UniRule"/>
</dbReference>
<dbReference type="InterPro" id="IPR051217">
    <property type="entry name" value="Insect_Cuticle_Struc_Prot"/>
</dbReference>
<proteinExistence type="predicted"/>
<evidence type="ECO:0000256" key="2">
    <source>
        <dbReference type="PROSITE-ProRule" id="PRU00497"/>
    </source>
</evidence>
<feature type="non-terminal residue" evidence="4">
    <location>
        <position position="137"/>
    </location>
</feature>
<protein>
    <recommendedName>
        <fullName evidence="5">Pro-resilin</fullName>
    </recommendedName>
</protein>
<dbReference type="GO" id="GO:0031012">
    <property type="term" value="C:extracellular matrix"/>
    <property type="evidence" value="ECO:0007669"/>
    <property type="project" value="TreeGrafter"/>
</dbReference>
<sequence length="137" mass="14310">GPPSGSGQFDNLNQFASPSQFGGPGGRFGGHQGGHGSNGGSSFSGYDANGNGLGEGGSEPANYEFKYDVEDQEYGVKFGHEENRQGDVAMGAYYVLLPDGRTQRVEYVADQDGYRPMISYEDGQGGYGRGGPSGSGY</sequence>
<evidence type="ECO:0000256" key="3">
    <source>
        <dbReference type="SAM" id="MobiDB-lite"/>
    </source>
</evidence>
<keyword evidence="1 2" id="KW-0193">Cuticle</keyword>
<dbReference type="PANTHER" id="PTHR12236:SF98">
    <property type="entry name" value="CUTICULAR PROTEIN 56F"/>
    <property type="match status" value="1"/>
</dbReference>
<dbReference type="PROSITE" id="PS00233">
    <property type="entry name" value="CHIT_BIND_RR_1"/>
    <property type="match status" value="1"/>
</dbReference>
<dbReference type="PRINTS" id="PR00947">
    <property type="entry name" value="CUTICLE"/>
</dbReference>
<organism evidence="4">
    <name type="scientific">Clastoptera arizonana</name>
    <name type="common">Arizona spittle bug</name>
    <dbReference type="NCBI Taxonomy" id="38151"/>
    <lineage>
        <taxon>Eukaryota</taxon>
        <taxon>Metazoa</taxon>
        <taxon>Ecdysozoa</taxon>
        <taxon>Arthropoda</taxon>
        <taxon>Hexapoda</taxon>
        <taxon>Insecta</taxon>
        <taxon>Pterygota</taxon>
        <taxon>Neoptera</taxon>
        <taxon>Paraneoptera</taxon>
        <taxon>Hemiptera</taxon>
        <taxon>Auchenorrhyncha</taxon>
        <taxon>Cercopoidea</taxon>
        <taxon>Clastopteridae</taxon>
        <taxon>Clastoptera</taxon>
    </lineage>
</organism>
<gene>
    <name evidence="4" type="ORF">g.45364</name>
</gene>
<dbReference type="EMBL" id="GEDC01010506">
    <property type="protein sequence ID" value="JAS26792.1"/>
    <property type="molecule type" value="Transcribed_RNA"/>
</dbReference>
<dbReference type="Pfam" id="PF00379">
    <property type="entry name" value="Chitin_bind_4"/>
    <property type="match status" value="1"/>
</dbReference>
<dbReference type="InterPro" id="IPR000618">
    <property type="entry name" value="Insect_cuticle"/>
</dbReference>
<evidence type="ECO:0000256" key="1">
    <source>
        <dbReference type="ARBA" id="ARBA00022460"/>
    </source>
</evidence>
<feature type="region of interest" description="Disordered" evidence="3">
    <location>
        <begin position="1"/>
        <end position="64"/>
    </location>
</feature>
<dbReference type="GO" id="GO:0005615">
    <property type="term" value="C:extracellular space"/>
    <property type="evidence" value="ECO:0007669"/>
    <property type="project" value="TreeGrafter"/>
</dbReference>
<feature type="compositionally biased region" description="Gly residues" evidence="3">
    <location>
        <begin position="22"/>
        <end position="39"/>
    </location>
</feature>
<dbReference type="InterPro" id="IPR031311">
    <property type="entry name" value="CHIT_BIND_RR_consensus"/>
</dbReference>
<reference evidence="4" key="1">
    <citation type="submission" date="2015-12" db="EMBL/GenBank/DDBJ databases">
        <title>De novo transcriptome assembly of four potential Pierce s Disease insect vectors from Arizona vineyards.</title>
        <authorList>
            <person name="Tassone E.E."/>
        </authorList>
    </citation>
    <scope>NUCLEOTIDE SEQUENCE</scope>
</reference>
<feature type="non-terminal residue" evidence="4">
    <location>
        <position position="1"/>
    </location>
</feature>